<dbReference type="Proteomes" id="UP000802098">
    <property type="component" value="Unassembled WGS sequence"/>
</dbReference>
<name>A0ABX0HXG3_9BURK</name>
<dbReference type="EMBL" id="JAAOCD010000007">
    <property type="protein sequence ID" value="NHK99696.1"/>
    <property type="molecule type" value="Genomic_DNA"/>
</dbReference>
<proteinExistence type="predicted"/>
<accession>A0ABX0HXG3</accession>
<dbReference type="InterPro" id="IPR025159">
    <property type="entry name" value="AbiEi_N"/>
</dbReference>
<sequence>MAASLSQESQVLRLARDRGLLRPRDLTARGLPAVVLTRLVQAGRLQRHARGLYGLPGVPIGEHRSLAEVALRVPKGVVCLLSALRVHEIGTQAPFEVWLAVPHNVRAPRLDQPSVRIVRMNDAALALGVVHIDVDGVAVPVFDAARTVVDCFRFRNKIGLDVALEALRDGWRQRKFTLDELWRHAQERRAAAVMRPYIESITA</sequence>
<feature type="domain" description="AbiEi antitoxin N-terminal" evidence="1">
    <location>
        <begin position="10"/>
        <end position="56"/>
    </location>
</feature>
<keyword evidence="3" id="KW-1185">Reference proteome</keyword>
<evidence type="ECO:0000259" key="1">
    <source>
        <dbReference type="Pfam" id="PF13338"/>
    </source>
</evidence>
<dbReference type="Pfam" id="PF13338">
    <property type="entry name" value="AbiEi_4"/>
    <property type="match status" value="1"/>
</dbReference>
<protein>
    <recommendedName>
        <fullName evidence="1">AbiEi antitoxin N-terminal domain-containing protein</fullName>
    </recommendedName>
</protein>
<dbReference type="RefSeq" id="WP_029718450.1">
    <property type="nucleotide sequence ID" value="NZ_JAAOCD010000007.1"/>
</dbReference>
<comment type="caution">
    <text evidence="2">The sequence shown here is derived from an EMBL/GenBank/DDBJ whole genome shotgun (WGS) entry which is preliminary data.</text>
</comment>
<gene>
    <name evidence="2" type="ORF">G7087_15020</name>
</gene>
<reference evidence="2 3" key="1">
    <citation type="submission" date="2020-03" db="EMBL/GenBank/DDBJ databases">
        <title>Rubrivivax benzoatilyticus JA2 (sequenced after 10 years sub-culturing).</title>
        <authorList>
            <person name="Gupta D."/>
            <person name="Chintalapati S."/>
            <person name="Chintalapati V.R."/>
        </authorList>
    </citation>
    <scope>NUCLEOTIDE SEQUENCE [LARGE SCALE GENOMIC DNA]</scope>
    <source>
        <strain evidence="2 3">JA2-Mal</strain>
    </source>
</reference>
<organism evidence="2 3">
    <name type="scientific">Rubrivivax benzoatilyticus</name>
    <dbReference type="NCBI Taxonomy" id="316997"/>
    <lineage>
        <taxon>Bacteria</taxon>
        <taxon>Pseudomonadati</taxon>
        <taxon>Pseudomonadota</taxon>
        <taxon>Betaproteobacteria</taxon>
        <taxon>Burkholderiales</taxon>
        <taxon>Sphaerotilaceae</taxon>
        <taxon>Rubrivivax</taxon>
    </lineage>
</organism>
<evidence type="ECO:0000313" key="2">
    <source>
        <dbReference type="EMBL" id="NHK99696.1"/>
    </source>
</evidence>
<evidence type="ECO:0000313" key="3">
    <source>
        <dbReference type="Proteomes" id="UP000802098"/>
    </source>
</evidence>